<dbReference type="SUPFAM" id="SSF56112">
    <property type="entry name" value="Protein kinase-like (PK-like)"/>
    <property type="match status" value="1"/>
</dbReference>
<evidence type="ECO:0000256" key="4">
    <source>
        <dbReference type="ARBA" id="ARBA00038101"/>
    </source>
</evidence>
<dbReference type="SMART" id="SM00220">
    <property type="entry name" value="S_TKc"/>
    <property type="match status" value="1"/>
</dbReference>
<dbReference type="PROSITE" id="PS00107">
    <property type="entry name" value="PROTEIN_KINASE_ATP"/>
    <property type="match status" value="1"/>
</dbReference>
<dbReference type="PROSITE" id="PS00108">
    <property type="entry name" value="PROTEIN_KINASE_ST"/>
    <property type="match status" value="1"/>
</dbReference>
<keyword evidence="2 5" id="KW-0547">Nucleotide-binding</keyword>
<dbReference type="PROSITE" id="PS50011">
    <property type="entry name" value="PROTEIN_KINASE_DOM"/>
    <property type="match status" value="1"/>
</dbReference>
<reference evidence="7" key="1">
    <citation type="submission" date="2016-10" db="EMBL/GenBank/DDBJ databases">
        <authorList>
            <person name="Benchimol M."/>
            <person name="Almeida L.G."/>
            <person name="Vasconcelos A.T."/>
            <person name="Perreira-Neves A."/>
            <person name="Rosa I.A."/>
            <person name="Tasca T."/>
            <person name="Bogo M.R."/>
            <person name="de Souza W."/>
        </authorList>
    </citation>
    <scope>NUCLEOTIDE SEQUENCE [LARGE SCALE GENOMIC DNA]</scope>
    <source>
        <strain evidence="7">K</strain>
    </source>
</reference>
<proteinExistence type="inferred from homology"/>
<dbReference type="GO" id="GO:0005524">
    <property type="term" value="F:ATP binding"/>
    <property type="evidence" value="ECO:0007669"/>
    <property type="project" value="UniProtKB-UniRule"/>
</dbReference>
<dbReference type="AlphaFoldDB" id="A0A1J4J7A4"/>
<dbReference type="InterPro" id="IPR011009">
    <property type="entry name" value="Kinase-like_dom_sf"/>
</dbReference>
<accession>A0A1J4J7A4</accession>
<dbReference type="SMART" id="SM00671">
    <property type="entry name" value="SEL1"/>
    <property type="match status" value="6"/>
</dbReference>
<evidence type="ECO:0000256" key="2">
    <source>
        <dbReference type="ARBA" id="ARBA00022741"/>
    </source>
</evidence>
<keyword evidence="8" id="KW-1185">Reference proteome</keyword>
<feature type="binding site" evidence="5">
    <location>
        <position position="39"/>
    </location>
    <ligand>
        <name>ATP</name>
        <dbReference type="ChEBI" id="CHEBI:30616"/>
    </ligand>
</feature>
<dbReference type="RefSeq" id="XP_068348251.1">
    <property type="nucleotide sequence ID" value="XM_068512186.1"/>
</dbReference>
<dbReference type="PRINTS" id="PR00109">
    <property type="entry name" value="TYRKINASE"/>
</dbReference>
<dbReference type="InterPro" id="IPR001245">
    <property type="entry name" value="Ser-Thr/Tyr_kinase_cat_dom"/>
</dbReference>
<protein>
    <recommendedName>
        <fullName evidence="6">Protein kinase domain-containing protein</fullName>
    </recommendedName>
</protein>
<evidence type="ECO:0000259" key="6">
    <source>
        <dbReference type="PROSITE" id="PS50011"/>
    </source>
</evidence>
<keyword evidence="3 5" id="KW-0067">ATP-binding</keyword>
<evidence type="ECO:0000313" key="7">
    <source>
        <dbReference type="EMBL" id="OHS95114.1"/>
    </source>
</evidence>
<dbReference type="EMBL" id="MLAK01001262">
    <property type="protein sequence ID" value="OHS95114.1"/>
    <property type="molecule type" value="Genomic_DNA"/>
</dbReference>
<dbReference type="Proteomes" id="UP000179807">
    <property type="component" value="Unassembled WGS sequence"/>
</dbReference>
<dbReference type="InterPro" id="IPR050767">
    <property type="entry name" value="Sel1_AlgK"/>
</dbReference>
<evidence type="ECO:0000256" key="3">
    <source>
        <dbReference type="ARBA" id="ARBA00022840"/>
    </source>
</evidence>
<dbReference type="InterPro" id="IPR006597">
    <property type="entry name" value="Sel1-like"/>
</dbReference>
<organism evidence="7 8">
    <name type="scientific">Tritrichomonas foetus</name>
    <dbReference type="NCBI Taxonomy" id="1144522"/>
    <lineage>
        <taxon>Eukaryota</taxon>
        <taxon>Metamonada</taxon>
        <taxon>Parabasalia</taxon>
        <taxon>Tritrichomonadida</taxon>
        <taxon>Tritrichomonadidae</taxon>
        <taxon>Tritrichomonas</taxon>
    </lineage>
</organism>
<dbReference type="VEuPathDB" id="TrichDB:TRFO_38663"/>
<dbReference type="Gene3D" id="1.25.40.10">
    <property type="entry name" value="Tetratricopeptide repeat domain"/>
    <property type="match status" value="1"/>
</dbReference>
<dbReference type="InterPro" id="IPR008271">
    <property type="entry name" value="Ser/Thr_kinase_AS"/>
</dbReference>
<dbReference type="Pfam" id="PF08238">
    <property type="entry name" value="Sel1"/>
    <property type="match status" value="6"/>
</dbReference>
<dbReference type="InterPro" id="IPR017441">
    <property type="entry name" value="Protein_kinase_ATP_BS"/>
</dbReference>
<sequence length="881" mass="99469">MSKQVNLDDFELLKTLGIGSYGSVFLCRHKKSGKLYAAKEIRHVPSSISESPDKDDREISILSQLNHPCIVGFEGYSETDFQGDSFPVILTELLSGGNLMEAIEREQTGRAHPDWDNTRKQIILIGTAVGMKYLHDNNIIHRDLKPGNVMLDENQYPHIIDFGLSKFIDPSESIKMSINSGTLFYMAPELFDDDEKYNFPVDVYAFGILAYEVLMGASAYPEKEIAIFKHAGRVRDGIRPVFTEKIPDTFQDFLNQCWDTNPSNRFNFDEIVVEILTNPSLVLPDVDYEEYFNYCKNVLNVIPSNIPIANQSLTKKARRSTDFSRTTIDANHTKTKTIQIKVPKRRAPPIILSPDVNTFSTTTTSATPNSMKKVGFDKNEKPDFSRTDIGIRSKRAESLPATAERSAIPSIKIKVPQKKKFNPIISTFQYSSKEVQPSDTKPEEDKKVLITSEKSNQLLKDLATTMPADLSSFLRNKNIHVKDKPKTTKKEAIKNIFDLTQSIRSDASDPLMLTTSITGNIDDIIELTDLPSNTTSADMLFKIGNIYEKGSSRHGINFQKALLFYKAASDKGHAEATFNYASFLLNGVGVDKEDLEGALKYFKLACERGCQEAYVNYGALLYNGGFLDDDKETEPLIEKNIPEALKWLSKSAEENQNETALYYAGLILGKGYPPEIPEDHEKAAEYLLAAAKKGSRKAAYALLKLLIESDQVDMSISCLKLLAEKNIDIFQFLYGVFTYETATTEEEYTEGLKYIKLAAENNFLPAMEKLYPIYYEGNDYLESDPKEELYWLSRAANHGSTKAKFYLGRKYLFDDDVEGDMEKGIRYLTEAVDEGFLDAAVYLLVAAIRNEDSGIDFNKYCELAQESNMWKEIMSEKEKEE</sequence>
<dbReference type="SUPFAM" id="SSF81901">
    <property type="entry name" value="HCP-like"/>
    <property type="match status" value="2"/>
</dbReference>
<evidence type="ECO:0000256" key="5">
    <source>
        <dbReference type="PROSITE-ProRule" id="PRU10141"/>
    </source>
</evidence>
<gene>
    <name evidence="7" type="ORF">TRFO_38663</name>
</gene>
<evidence type="ECO:0000313" key="8">
    <source>
        <dbReference type="Proteomes" id="UP000179807"/>
    </source>
</evidence>
<comment type="similarity">
    <text evidence="4">Belongs to the sel-1 family.</text>
</comment>
<name>A0A1J4J7A4_9EUKA</name>
<comment type="caution">
    <text evidence="7">The sequence shown here is derived from an EMBL/GenBank/DDBJ whole genome shotgun (WGS) entry which is preliminary data.</text>
</comment>
<dbReference type="PANTHER" id="PTHR11102">
    <property type="entry name" value="SEL-1-LIKE PROTEIN"/>
    <property type="match status" value="1"/>
</dbReference>
<dbReference type="Pfam" id="PF00069">
    <property type="entry name" value="Pkinase"/>
    <property type="match status" value="1"/>
</dbReference>
<keyword evidence="1" id="KW-0418">Kinase</keyword>
<dbReference type="Gene3D" id="1.10.510.10">
    <property type="entry name" value="Transferase(Phosphotransferase) domain 1"/>
    <property type="match status" value="1"/>
</dbReference>
<feature type="domain" description="Protein kinase" evidence="6">
    <location>
        <begin position="10"/>
        <end position="281"/>
    </location>
</feature>
<keyword evidence="1" id="KW-0808">Transferase</keyword>
<dbReference type="PANTHER" id="PTHR11102:SF160">
    <property type="entry name" value="ERAD-ASSOCIATED E3 UBIQUITIN-PROTEIN LIGASE COMPONENT HRD3"/>
    <property type="match status" value="1"/>
</dbReference>
<dbReference type="InterPro" id="IPR011990">
    <property type="entry name" value="TPR-like_helical_dom_sf"/>
</dbReference>
<dbReference type="GeneID" id="94846890"/>
<dbReference type="GO" id="GO:0004674">
    <property type="term" value="F:protein serine/threonine kinase activity"/>
    <property type="evidence" value="ECO:0007669"/>
    <property type="project" value="UniProtKB-KW"/>
</dbReference>
<keyword evidence="1" id="KW-0723">Serine/threonine-protein kinase</keyword>
<evidence type="ECO:0000256" key="1">
    <source>
        <dbReference type="ARBA" id="ARBA00022527"/>
    </source>
</evidence>
<dbReference type="InterPro" id="IPR000719">
    <property type="entry name" value="Prot_kinase_dom"/>
</dbReference>